<keyword evidence="3" id="KW-1185">Reference proteome</keyword>
<proteinExistence type="predicted"/>
<accession>A0A367LG76</accession>
<evidence type="ECO:0000313" key="2">
    <source>
        <dbReference type="EMBL" id="RCI13425.1"/>
    </source>
</evidence>
<dbReference type="Proteomes" id="UP000253664">
    <property type="component" value="Unassembled WGS sequence"/>
</dbReference>
<protein>
    <submittedName>
        <fullName evidence="2">Uncharacterized protein</fullName>
    </submittedName>
</protein>
<comment type="caution">
    <text evidence="2">The sequence shown here is derived from an EMBL/GenBank/DDBJ whole genome shotgun (WGS) entry which is preliminary data.</text>
</comment>
<dbReference type="AlphaFoldDB" id="A0A367LG76"/>
<evidence type="ECO:0000313" key="3">
    <source>
        <dbReference type="Proteomes" id="UP000253664"/>
    </source>
</evidence>
<evidence type="ECO:0000256" key="1">
    <source>
        <dbReference type="SAM" id="SignalP"/>
    </source>
</evidence>
<sequence>MKRLLLFVAAAVAALLQRRHSSFNETELLPERRKCSTNACFMALVLYYDSHWPAMERFCSSSKEAKGFSHLADDNSREYFTGACPVTAALDGTTLASGCDCVAQGRVCAAEDCRVAMETKMGGLHALSEFCFTGTLDDKHLLTSGSHRNKSLTFPMSLIMRDGGPACFSFDEVRMACSCSLPKDRKWQFPECRQDFCYASLDMLLGEATKRVCRDMLAGRAHAVADFGIERFSSVRRCDFEEQLKACRCTQPEPHWAEDYTDPRPCRQTECYRSLKWVLGSHVLEFCDAVLDTHASWEYSLRNRTDVDEHIKSGESYPALFRDAASLGCDHDQLIEACRCVQPAMCAGESCFEEIIPGSWNNNENEKEKMSSSYMRTNMRHCKSNEPTSFVCSAHALWGLGRPPSSGTGKLVSL</sequence>
<gene>
    <name evidence="2" type="ORF">L249_5615</name>
</gene>
<keyword evidence="1" id="KW-0732">Signal</keyword>
<dbReference type="EMBL" id="LKCN02000006">
    <property type="protein sequence ID" value="RCI13425.1"/>
    <property type="molecule type" value="Genomic_DNA"/>
</dbReference>
<organism evidence="2 3">
    <name type="scientific">Ophiocordyceps polyrhachis-furcata BCC 54312</name>
    <dbReference type="NCBI Taxonomy" id="1330021"/>
    <lineage>
        <taxon>Eukaryota</taxon>
        <taxon>Fungi</taxon>
        <taxon>Dikarya</taxon>
        <taxon>Ascomycota</taxon>
        <taxon>Pezizomycotina</taxon>
        <taxon>Sordariomycetes</taxon>
        <taxon>Hypocreomycetidae</taxon>
        <taxon>Hypocreales</taxon>
        <taxon>Ophiocordycipitaceae</taxon>
        <taxon>Ophiocordyceps</taxon>
    </lineage>
</organism>
<dbReference type="OrthoDB" id="4913754at2759"/>
<name>A0A367LG76_9HYPO</name>
<feature type="signal peptide" evidence="1">
    <location>
        <begin position="1"/>
        <end position="21"/>
    </location>
</feature>
<feature type="chain" id="PRO_5017017279" evidence="1">
    <location>
        <begin position="22"/>
        <end position="414"/>
    </location>
</feature>
<reference evidence="2 3" key="1">
    <citation type="journal article" date="2015" name="BMC Genomics">
        <title>Insights from the genome of Ophiocordyceps polyrhachis-furcata to pathogenicity and host specificity in insect fungi.</title>
        <authorList>
            <person name="Wichadakul D."/>
            <person name="Kobmoo N."/>
            <person name="Ingsriswang S."/>
            <person name="Tangphatsornruang S."/>
            <person name="Chantasingh D."/>
            <person name="Luangsa-ard J.J."/>
            <person name="Eurwilaichitr L."/>
        </authorList>
    </citation>
    <scope>NUCLEOTIDE SEQUENCE [LARGE SCALE GENOMIC DNA]</scope>
    <source>
        <strain evidence="2 3">BCC 54312</strain>
    </source>
</reference>